<sequence>MSRTFDTAGPRPAAEQREAAHTGRGGPMDLRLVPPALAAWATAALTLDAPATWTAVIAVVCLVGGVALLSVRRPGRDGQGGLPGVGPVLARHIIDYRTQHGGFRSV</sequence>
<feature type="transmembrane region" description="Helical" evidence="2">
    <location>
        <begin position="51"/>
        <end position="71"/>
    </location>
</feature>
<dbReference type="EMBL" id="JAKKZF010000455">
    <property type="protein sequence ID" value="MCG0069875.1"/>
    <property type="molecule type" value="Genomic_DNA"/>
</dbReference>
<comment type="caution">
    <text evidence="3">The sequence shown here is derived from an EMBL/GenBank/DDBJ whole genome shotgun (WGS) entry which is preliminary data.</text>
</comment>
<feature type="region of interest" description="Disordered" evidence="1">
    <location>
        <begin position="1"/>
        <end position="27"/>
    </location>
</feature>
<keyword evidence="2" id="KW-1133">Transmembrane helix</keyword>
<gene>
    <name evidence="3" type="ORF">L0F81_42660</name>
</gene>
<reference evidence="3 4" key="1">
    <citation type="submission" date="2022-01" db="EMBL/GenBank/DDBJ databases">
        <title>Draft Genome Sequences of Seven Type Strains of the Genus Streptomyces.</title>
        <authorList>
            <person name="Aziz S."/>
            <person name="Coretto E."/>
            <person name="Chronakova A."/>
            <person name="Sproer C."/>
            <person name="Huber K."/>
            <person name="Nouioui I."/>
            <person name="Gross H."/>
        </authorList>
    </citation>
    <scope>NUCLEOTIDE SEQUENCE [LARGE SCALE GENOMIC DNA]</scope>
    <source>
        <strain evidence="3 4">DSM 41685</strain>
    </source>
</reference>
<evidence type="ECO:0000256" key="1">
    <source>
        <dbReference type="SAM" id="MobiDB-lite"/>
    </source>
</evidence>
<dbReference type="SUPFAM" id="SSF47781">
    <property type="entry name" value="RuvA domain 2-like"/>
    <property type="match status" value="1"/>
</dbReference>
<dbReference type="Gene3D" id="1.10.150.280">
    <property type="entry name" value="AF1531-like domain"/>
    <property type="match status" value="1"/>
</dbReference>
<dbReference type="InterPro" id="IPR010994">
    <property type="entry name" value="RuvA_2-like"/>
</dbReference>
<keyword evidence="2" id="KW-0472">Membrane</keyword>
<evidence type="ECO:0000256" key="2">
    <source>
        <dbReference type="SAM" id="Phobius"/>
    </source>
</evidence>
<keyword evidence="4" id="KW-1185">Reference proteome</keyword>
<protein>
    <submittedName>
        <fullName evidence="3">Helix-hairpin-helix domain-containing protein</fullName>
    </submittedName>
</protein>
<name>A0ABS9JWE7_9ACTN</name>
<accession>A0ABS9JWE7</accession>
<dbReference type="Proteomes" id="UP001299012">
    <property type="component" value="Unassembled WGS sequence"/>
</dbReference>
<evidence type="ECO:0000313" key="4">
    <source>
        <dbReference type="Proteomes" id="UP001299012"/>
    </source>
</evidence>
<evidence type="ECO:0000313" key="3">
    <source>
        <dbReference type="EMBL" id="MCG0069875.1"/>
    </source>
</evidence>
<proteinExistence type="predicted"/>
<organism evidence="3 4">
    <name type="scientific">Streptomyces tricolor</name>
    <dbReference type="NCBI Taxonomy" id="68277"/>
    <lineage>
        <taxon>Bacteria</taxon>
        <taxon>Bacillati</taxon>
        <taxon>Actinomycetota</taxon>
        <taxon>Actinomycetes</taxon>
        <taxon>Kitasatosporales</taxon>
        <taxon>Streptomycetaceae</taxon>
        <taxon>Streptomyces</taxon>
        <taxon>Streptomyces violaceoruber group</taxon>
    </lineage>
</organism>
<keyword evidence="2" id="KW-0812">Transmembrane</keyword>
<feature type="non-terminal residue" evidence="3">
    <location>
        <position position="106"/>
    </location>
</feature>